<reference evidence="2 3" key="1">
    <citation type="submission" date="2020-03" db="EMBL/GenBank/DDBJ databases">
        <authorList>
            <person name="Zhang Z."/>
            <person name="Guo Z."/>
            <person name="Hou Q."/>
            <person name="Shen X."/>
        </authorList>
    </citation>
    <scope>NUCLEOTIDE SEQUENCE [LARGE SCALE GENOMIC DNA]</scope>
    <source>
        <strain evidence="2 3">HBUAS51329</strain>
    </source>
</reference>
<keyword evidence="3" id="KW-1185">Reference proteome</keyword>
<dbReference type="Pfam" id="PF13274">
    <property type="entry name" value="SocA_Panacea"/>
    <property type="match status" value="1"/>
</dbReference>
<feature type="domain" description="Antitoxin SocA-like Panacea" evidence="1">
    <location>
        <begin position="34"/>
        <end position="120"/>
    </location>
</feature>
<protein>
    <submittedName>
        <fullName evidence="2">DUF4065 domain-containing protein</fullName>
    </submittedName>
</protein>
<dbReference type="RefSeq" id="WP_168848759.1">
    <property type="nucleotide sequence ID" value="NZ_JAAVSD010000002.1"/>
</dbReference>
<sequence length="167" mass="19052">MKVKRMVNWLRVQSHAQMGMYGAEELTQWKVMALLYYIQGTYLALYQVPAFKDDIILGKNGPVIAAIHDKYHNRIRIVGKIGRKAWADDQHIEDEHPQLLDVLHAVWQAFGDMSTVELRQQLLQEAPCQETPVGQVIDPARMTAYFQTDIVALSEELKVDPVVDAAH</sequence>
<organism evidence="2 3">
    <name type="scientific">Levilactobacillus tujiorum</name>
    <dbReference type="NCBI Taxonomy" id="2912243"/>
    <lineage>
        <taxon>Bacteria</taxon>
        <taxon>Bacillati</taxon>
        <taxon>Bacillota</taxon>
        <taxon>Bacilli</taxon>
        <taxon>Lactobacillales</taxon>
        <taxon>Lactobacillaceae</taxon>
        <taxon>Levilactobacillus</taxon>
    </lineage>
</organism>
<proteinExistence type="predicted"/>
<dbReference type="Proteomes" id="UP000707477">
    <property type="component" value="Unassembled WGS sequence"/>
</dbReference>
<evidence type="ECO:0000259" key="1">
    <source>
        <dbReference type="Pfam" id="PF13274"/>
    </source>
</evidence>
<evidence type="ECO:0000313" key="3">
    <source>
        <dbReference type="Proteomes" id="UP000707477"/>
    </source>
</evidence>
<name>A0ABX1L166_9LACO</name>
<dbReference type="InterPro" id="IPR025272">
    <property type="entry name" value="SocA_Panacea"/>
</dbReference>
<dbReference type="EMBL" id="JAAVSD010000002">
    <property type="protein sequence ID" value="NLR28766.1"/>
    <property type="molecule type" value="Genomic_DNA"/>
</dbReference>
<evidence type="ECO:0000313" key="2">
    <source>
        <dbReference type="EMBL" id="NLR28766.1"/>
    </source>
</evidence>
<accession>A0ABX1L166</accession>
<gene>
    <name evidence="2" type="ORF">HEQ44_01020</name>
</gene>
<comment type="caution">
    <text evidence="2">The sequence shown here is derived from an EMBL/GenBank/DDBJ whole genome shotgun (WGS) entry which is preliminary data.</text>
</comment>